<protein>
    <submittedName>
        <fullName evidence="1">Uncharacterized protein</fullName>
    </submittedName>
</protein>
<dbReference type="RefSeq" id="WP_228726827.1">
    <property type="nucleotide sequence ID" value="NZ_JADZGI010000001.1"/>
</dbReference>
<gene>
    <name evidence="1" type="ORF">I5E68_04710</name>
</gene>
<name>A0A931MK93_9SPHN</name>
<comment type="caution">
    <text evidence="1">The sequence shown here is derived from an EMBL/GenBank/DDBJ whole genome shotgun (WGS) entry which is preliminary data.</text>
</comment>
<reference evidence="1" key="1">
    <citation type="submission" date="2020-11" db="EMBL/GenBank/DDBJ databases">
        <title>Novosphingobium aureum sp. nov., a marine bacterium isolated from sediment of a salt flat.</title>
        <authorList>
            <person name="Yoo Y."/>
            <person name="Kim J.-J."/>
        </authorList>
    </citation>
    <scope>NUCLEOTIDE SEQUENCE</scope>
    <source>
        <strain evidence="1">YJ-S2-02</strain>
    </source>
</reference>
<dbReference type="Proteomes" id="UP000617634">
    <property type="component" value="Unassembled WGS sequence"/>
</dbReference>
<dbReference type="EMBL" id="JADZGI010000001">
    <property type="protein sequence ID" value="MBH0112255.1"/>
    <property type="molecule type" value="Genomic_DNA"/>
</dbReference>
<accession>A0A931MK93</accession>
<sequence length="125" mass="14436">MIACIAELEQRHLKGWEPVSEADICRWTNGAEGGVELLYDSIGAELARGYHERRYSFEFCDEVVNDLNALLIDMQFSAPPHPWPKLFLRVYEAFDAGEYHRKPDRSDDPVSEFTDPYITKIVRSL</sequence>
<keyword evidence="2" id="KW-1185">Reference proteome</keyword>
<evidence type="ECO:0000313" key="2">
    <source>
        <dbReference type="Proteomes" id="UP000617634"/>
    </source>
</evidence>
<organism evidence="1 2">
    <name type="scientific">Novosphingobium aureum</name>
    <dbReference type="NCBI Taxonomy" id="2792964"/>
    <lineage>
        <taxon>Bacteria</taxon>
        <taxon>Pseudomonadati</taxon>
        <taxon>Pseudomonadota</taxon>
        <taxon>Alphaproteobacteria</taxon>
        <taxon>Sphingomonadales</taxon>
        <taxon>Sphingomonadaceae</taxon>
        <taxon>Novosphingobium</taxon>
    </lineage>
</organism>
<dbReference type="AlphaFoldDB" id="A0A931MK93"/>
<proteinExistence type="predicted"/>
<evidence type="ECO:0000313" key="1">
    <source>
        <dbReference type="EMBL" id="MBH0112255.1"/>
    </source>
</evidence>